<dbReference type="Proteomes" id="UP001529380">
    <property type="component" value="Unassembled WGS sequence"/>
</dbReference>
<protein>
    <submittedName>
        <fullName evidence="1">Uncharacterized protein</fullName>
    </submittedName>
</protein>
<dbReference type="EMBL" id="JAUDCL010000025">
    <property type="protein sequence ID" value="MDM8202039.1"/>
    <property type="molecule type" value="Genomic_DNA"/>
</dbReference>
<reference evidence="2" key="2">
    <citation type="submission" date="2023-06" db="EMBL/GenBank/DDBJ databases">
        <title>Identification and characterization of horizontal gene transfer across gut microbiota members of farm animals based on homology search.</title>
        <authorList>
            <person name="Zeman M."/>
            <person name="Kubasova T."/>
            <person name="Jahodarova E."/>
            <person name="Nykrynova M."/>
            <person name="Rychlik I."/>
        </authorList>
    </citation>
    <scope>NUCLEOTIDE SEQUENCE [LARGE SCALE GENOMIC DNA]</scope>
    <source>
        <strain evidence="2">ET340</strain>
    </source>
</reference>
<dbReference type="RefSeq" id="WP_289600437.1">
    <property type="nucleotide sequence ID" value="NZ_JAUDCL010000025.1"/>
</dbReference>
<reference evidence="1 2" key="1">
    <citation type="submission" date="2023-06" db="EMBL/GenBank/DDBJ databases">
        <title>Identification and characterization of horizontal gene transfer across gut microbiota members of farm animals based on homology search.</title>
        <authorList>
            <person name="Schwarzerova J."/>
            <person name="Nykrynova M."/>
            <person name="Jureckova K."/>
            <person name="Cejkova D."/>
            <person name="Rychlik I."/>
        </authorList>
    </citation>
    <scope>NUCLEOTIDE SEQUENCE [LARGE SCALE GENOMIC DNA]</scope>
    <source>
        <strain evidence="1 2">ET340</strain>
    </source>
</reference>
<sequence>MDALKDACRASGDYSITLIPYYAQVIADFDTADTVRQRRFESLQKLHGQLHLYKERGYDAELLCSLAARKAELIMKASTKAEIAQLDKPKPPHYDGVNFSPNPYLTPEEELICWCETSLLAPLDSTAVRRYMEVFRQVFPEKANWAFGEVLQ</sequence>
<keyword evidence="2" id="KW-1185">Reference proteome</keyword>
<evidence type="ECO:0000313" key="1">
    <source>
        <dbReference type="EMBL" id="MDM8202039.1"/>
    </source>
</evidence>
<organism evidence="1 2">
    <name type="scientific">Allofournierella massiliensis</name>
    <dbReference type="NCBI Taxonomy" id="1650663"/>
    <lineage>
        <taxon>Bacteria</taxon>
        <taxon>Bacillati</taxon>
        <taxon>Bacillota</taxon>
        <taxon>Clostridia</taxon>
        <taxon>Eubacteriales</taxon>
        <taxon>Oscillospiraceae</taxon>
        <taxon>Allofournierella</taxon>
    </lineage>
</organism>
<accession>A0ABT7UT18</accession>
<comment type="caution">
    <text evidence="1">The sequence shown here is derived from an EMBL/GenBank/DDBJ whole genome shotgun (WGS) entry which is preliminary data.</text>
</comment>
<evidence type="ECO:0000313" key="2">
    <source>
        <dbReference type="Proteomes" id="UP001529380"/>
    </source>
</evidence>
<gene>
    <name evidence="1" type="ORF">QUW08_12170</name>
</gene>
<name>A0ABT7UT18_9FIRM</name>
<proteinExistence type="predicted"/>
<reference evidence="1 2" key="3">
    <citation type="submission" date="2023-06" db="EMBL/GenBank/DDBJ databases">
        <authorList>
            <person name="Zeman M."/>
            <person name="Kubasova T."/>
            <person name="Jahodarova E."/>
            <person name="Nykrynova M."/>
            <person name="Rychlik I."/>
        </authorList>
    </citation>
    <scope>NUCLEOTIDE SEQUENCE [LARGE SCALE GENOMIC DNA]</scope>
    <source>
        <strain evidence="1 2">ET340</strain>
    </source>
</reference>